<keyword evidence="2" id="KW-0597">Phosphoprotein</keyword>
<proteinExistence type="predicted"/>
<dbReference type="InterPro" id="IPR001932">
    <property type="entry name" value="PPM-type_phosphatase-like_dom"/>
</dbReference>
<protein>
    <submittedName>
        <fullName evidence="4">Chemotaxis protein CheY</fullName>
    </submittedName>
</protein>
<gene>
    <name evidence="4" type="ORF">AKJ29_02950</name>
</gene>
<dbReference type="SMART" id="SM00331">
    <property type="entry name" value="PP2C_SIG"/>
    <property type="match status" value="1"/>
</dbReference>
<dbReference type="OrthoDB" id="9811749at2"/>
<dbReference type="STRING" id="154981.AKJ29_02950"/>
<dbReference type="GO" id="GO:0016791">
    <property type="term" value="F:phosphatase activity"/>
    <property type="evidence" value="ECO:0007669"/>
    <property type="project" value="TreeGrafter"/>
</dbReference>
<dbReference type="EMBL" id="LKBA01000025">
    <property type="protein sequence ID" value="KPN61592.1"/>
    <property type="molecule type" value="Genomic_DNA"/>
</dbReference>
<evidence type="ECO:0000259" key="3">
    <source>
        <dbReference type="PROSITE" id="PS50110"/>
    </source>
</evidence>
<dbReference type="InterPro" id="IPR011006">
    <property type="entry name" value="CheY-like_superfamily"/>
</dbReference>
<evidence type="ECO:0000256" key="1">
    <source>
        <dbReference type="ARBA" id="ARBA00022801"/>
    </source>
</evidence>
<dbReference type="Proteomes" id="UP000050471">
    <property type="component" value="Unassembled WGS sequence"/>
</dbReference>
<feature type="modified residue" description="4-aspartylphosphate" evidence="2">
    <location>
        <position position="68"/>
    </location>
</feature>
<sequence>MINSAVRDGAALGEAVVNTVLVVDDSRAQRMIVSSTLKRQGFTVVEAGSGEEALEKIATEDIDLILSDWMMPGMDGLELCQAFRAMERDKYGYFILLTSKSEKGAVAQGLDVGADDFLNKPVNAEELRARINAGGRIMSMERELQEKNRLVNATLTEIQAIYDSIDRDLIEARNMQQSLVRERFRDFGSSEISLLLQPCGHVGGDLVGMFQADENTVAIYSIDVSGHGIASALLTARLASYLSDGSPEQNITMAAGLRGKLRLRDPEEVAYLLNTMMLEDMPTEHYFTMILAYLDLNTGVLTLTQCGHPNPVLLRADGSVEYVGQGGLPIGLIRGSSYERFEIALAPGDRLIFYSDGFTEAENEKDQMLEEEGFERMISRNASLKGQLFLDGLVWELDNFCGSREFGDDLSMAVIEFKGQTR</sequence>
<feature type="domain" description="Response regulatory" evidence="3">
    <location>
        <begin position="19"/>
        <end position="135"/>
    </location>
</feature>
<dbReference type="PROSITE" id="PS50110">
    <property type="entry name" value="RESPONSE_REGULATORY"/>
    <property type="match status" value="1"/>
</dbReference>
<evidence type="ECO:0000313" key="5">
    <source>
        <dbReference type="Proteomes" id="UP000050471"/>
    </source>
</evidence>
<dbReference type="Pfam" id="PF07228">
    <property type="entry name" value="SpoIIE"/>
    <property type="match status" value="1"/>
</dbReference>
<dbReference type="Gene3D" id="3.40.50.2300">
    <property type="match status" value="1"/>
</dbReference>
<dbReference type="RefSeq" id="WP_055192923.1">
    <property type="nucleotide sequence ID" value="NZ_LKBA01000025.1"/>
</dbReference>
<name>A0A0P7J1U7_9RHOB</name>
<dbReference type="GO" id="GO:0000160">
    <property type="term" value="P:phosphorelay signal transduction system"/>
    <property type="evidence" value="ECO:0007669"/>
    <property type="project" value="InterPro"/>
</dbReference>
<accession>A0A0P7J1U7</accession>
<organism evidence="4 5">
    <name type="scientific">Aliiroseovarius crassostreae</name>
    <dbReference type="NCBI Taxonomy" id="154981"/>
    <lineage>
        <taxon>Bacteria</taxon>
        <taxon>Pseudomonadati</taxon>
        <taxon>Pseudomonadota</taxon>
        <taxon>Alphaproteobacteria</taxon>
        <taxon>Rhodobacterales</taxon>
        <taxon>Paracoccaceae</taxon>
        <taxon>Aliiroseovarius</taxon>
    </lineage>
</organism>
<dbReference type="InterPro" id="IPR052016">
    <property type="entry name" value="Bact_Sigma-Reg"/>
</dbReference>
<dbReference type="CDD" id="cd17574">
    <property type="entry name" value="REC_OmpR"/>
    <property type="match status" value="1"/>
</dbReference>
<dbReference type="InterPro" id="IPR036457">
    <property type="entry name" value="PPM-type-like_dom_sf"/>
</dbReference>
<dbReference type="SUPFAM" id="SSF52172">
    <property type="entry name" value="CheY-like"/>
    <property type="match status" value="1"/>
</dbReference>
<dbReference type="Pfam" id="PF00072">
    <property type="entry name" value="Response_reg"/>
    <property type="match status" value="1"/>
</dbReference>
<reference evidence="4 5" key="1">
    <citation type="submission" date="2015-09" db="EMBL/GenBank/DDBJ databases">
        <title>Draft genome sequence of Aliiroseovarius crassostreae CV919-312TSm, the causative agent of Roseovarius Oyster Disease (formerly Juvenile Oyster Disease).</title>
        <authorList>
            <person name="Kessner L."/>
            <person name="Spinard E."/>
            <person name="Nelson D."/>
        </authorList>
    </citation>
    <scope>NUCLEOTIDE SEQUENCE [LARGE SCALE GENOMIC DNA]</scope>
    <source>
        <strain evidence="4 5">CV919-312</strain>
    </source>
</reference>
<keyword evidence="5" id="KW-1185">Reference proteome</keyword>
<evidence type="ECO:0000313" key="4">
    <source>
        <dbReference type="EMBL" id="KPN61592.1"/>
    </source>
</evidence>
<dbReference type="InterPro" id="IPR001789">
    <property type="entry name" value="Sig_transdc_resp-reg_receiver"/>
</dbReference>
<dbReference type="SUPFAM" id="SSF81606">
    <property type="entry name" value="PP2C-like"/>
    <property type="match status" value="1"/>
</dbReference>
<dbReference type="PANTHER" id="PTHR43156">
    <property type="entry name" value="STAGE II SPORULATION PROTEIN E-RELATED"/>
    <property type="match status" value="1"/>
</dbReference>
<comment type="caution">
    <text evidence="4">The sequence shown here is derived from an EMBL/GenBank/DDBJ whole genome shotgun (WGS) entry which is preliminary data.</text>
</comment>
<dbReference type="SMART" id="SM00448">
    <property type="entry name" value="REC"/>
    <property type="match status" value="1"/>
</dbReference>
<keyword evidence="1" id="KW-0378">Hydrolase</keyword>
<evidence type="ECO:0000256" key="2">
    <source>
        <dbReference type="PROSITE-ProRule" id="PRU00169"/>
    </source>
</evidence>
<dbReference type="AlphaFoldDB" id="A0A0P7J1U7"/>
<dbReference type="PANTHER" id="PTHR43156:SF2">
    <property type="entry name" value="STAGE II SPORULATION PROTEIN E"/>
    <property type="match status" value="1"/>
</dbReference>
<dbReference type="Gene3D" id="3.60.40.10">
    <property type="entry name" value="PPM-type phosphatase domain"/>
    <property type="match status" value="1"/>
</dbReference>